<evidence type="ECO:0000313" key="1">
    <source>
        <dbReference type="EMBL" id="SEF94723.1"/>
    </source>
</evidence>
<gene>
    <name evidence="1" type="ORF">SAMN05216334_11665</name>
</gene>
<evidence type="ECO:0000313" key="2">
    <source>
        <dbReference type="Proteomes" id="UP000236753"/>
    </source>
</evidence>
<sequence length="789" mass="89340">MRRLDYLLKRPTDEGPVFTIFIDGLNQEPSVQWLPLLKILQSELFSTKVRVIISTRRHHFENKLSSLRGLISAAKPIEVDNYDTTPGGELDQMLEFEDLTRTDLHSDLIELARTPRLFALVVRFRDRLIEAGQVTVHRLLWEYGRDTLGVRAGKSFSENEWQTWLKAIAQKYRDGIKEHTIKSLGESVSRPDLNESENYARLSDIIDGRFAKPNLSGNLHFTPTVIEHALGVALLTHLDTVAEADFTLLHTALTQWLEPITGLDERAEILRASVSILVEQNSKPHIQAEVLVTAWLQTQNVTDSHRRELTALAPNLIDALLVAIEQSDSDTHTSARLWAVNALRAIPRDNNAAATVIFTRIKQWFSIVSRDIYPHQGADYEKNRSEGFIRRIGIDSSGKTTIAGIALELADQYDGTLQITAPSIMEGFPLARALPIFEAAAITLAIRNRCEGWDALKWLCLLNEIDPDETSLALRELAEKIRQRQPELGINPGIPDRIAALLLLLTGQESDETDAAMIDPRIDRWYTYEKDYLPNPGHSFFALERRHANLALNDDESSLSWRVQRTNEFWFDPAFQPPISFITEICKHIACIEVDKLNRHSSYTTEDHNFEQLEHSFARCVPDQLADIIRHKIQSIASCPAESLYWCAIHVTDHLLLAGKKEAEAAKTLRLSNSDSDRKQEYFVANQLLMVEILKLDAQAQFDALISANLEYSQVLQPPSPEDVDTLIVRYANGSSKQKNDLLLLLSIHPIEFSDGAWSWLIDFAHQTDHEFCDVAFKTLTLSNAARFG</sequence>
<protein>
    <recommendedName>
        <fullName evidence="3">NACHT domain-containing protein</fullName>
    </recommendedName>
</protein>
<dbReference type="RefSeq" id="WP_103966846.1">
    <property type="nucleotide sequence ID" value="NZ_FNUX01000016.1"/>
</dbReference>
<dbReference type="OrthoDB" id="7210088at2"/>
<reference evidence="1 2" key="1">
    <citation type="submission" date="2016-10" db="EMBL/GenBank/DDBJ databases">
        <authorList>
            <person name="de Groot N.N."/>
        </authorList>
    </citation>
    <scope>NUCLEOTIDE SEQUENCE [LARGE SCALE GENOMIC DNA]</scope>
    <source>
        <strain evidence="1 2">Nm13</strain>
    </source>
</reference>
<dbReference type="EMBL" id="FNUX01000016">
    <property type="protein sequence ID" value="SEF94723.1"/>
    <property type="molecule type" value="Genomic_DNA"/>
</dbReference>
<proteinExistence type="predicted"/>
<evidence type="ECO:0008006" key="3">
    <source>
        <dbReference type="Google" id="ProtNLM"/>
    </source>
</evidence>
<dbReference type="Proteomes" id="UP000236753">
    <property type="component" value="Unassembled WGS sequence"/>
</dbReference>
<dbReference type="AlphaFoldDB" id="A0A1H5W5P8"/>
<name>A0A1H5W5P8_9PROT</name>
<accession>A0A1H5W5P8</accession>
<organism evidence="1 2">
    <name type="scientific">Nitrosomonas ureae</name>
    <dbReference type="NCBI Taxonomy" id="44577"/>
    <lineage>
        <taxon>Bacteria</taxon>
        <taxon>Pseudomonadati</taxon>
        <taxon>Pseudomonadota</taxon>
        <taxon>Betaproteobacteria</taxon>
        <taxon>Nitrosomonadales</taxon>
        <taxon>Nitrosomonadaceae</taxon>
        <taxon>Nitrosomonas</taxon>
    </lineage>
</organism>